<name>A0A6G3MJ09_HENSL</name>
<keyword evidence="2" id="KW-0540">Nuclease</keyword>
<dbReference type="InterPro" id="IPR022894">
    <property type="entry name" value="Oligoribonuclease"/>
</dbReference>
<evidence type="ECO:0000313" key="6">
    <source>
        <dbReference type="EMBL" id="NDJ93906.1"/>
    </source>
</evidence>
<dbReference type="GO" id="GO:0003676">
    <property type="term" value="F:nucleic acid binding"/>
    <property type="evidence" value="ECO:0007669"/>
    <property type="project" value="InterPro"/>
</dbReference>
<dbReference type="GO" id="GO:0005739">
    <property type="term" value="C:mitochondrion"/>
    <property type="evidence" value="ECO:0007669"/>
    <property type="project" value="TreeGrafter"/>
</dbReference>
<evidence type="ECO:0000256" key="2">
    <source>
        <dbReference type="ARBA" id="ARBA00022722"/>
    </source>
</evidence>
<evidence type="ECO:0000256" key="1">
    <source>
        <dbReference type="ARBA" id="ARBA00009921"/>
    </source>
</evidence>
<dbReference type="SUPFAM" id="SSF53098">
    <property type="entry name" value="Ribonuclease H-like"/>
    <property type="match status" value="1"/>
</dbReference>
<dbReference type="PANTHER" id="PTHR11046">
    <property type="entry name" value="OLIGORIBONUCLEASE, MITOCHONDRIAL"/>
    <property type="match status" value="1"/>
</dbReference>
<proteinExistence type="inferred from homology"/>
<comment type="similarity">
    <text evidence="1">Belongs to the oligoribonuclease family.</text>
</comment>
<dbReference type="AlphaFoldDB" id="A0A6G3MJ09"/>
<reference evidence="6" key="1">
    <citation type="submission" date="2018-11" db="EMBL/GenBank/DDBJ databases">
        <title>Henneguya salminicola genome and transcriptome.</title>
        <authorList>
            <person name="Yahalomi D."/>
            <person name="Atkinson S.D."/>
            <person name="Neuhof M."/>
            <person name="Chang E.S."/>
            <person name="Philippe H."/>
            <person name="Cartwright P."/>
            <person name="Bartholomew J.L."/>
            <person name="Huchon D."/>
        </authorList>
    </citation>
    <scope>NUCLEOTIDE SEQUENCE</scope>
    <source>
        <strain evidence="6">Hz1</strain>
        <tissue evidence="6">Whole</tissue>
    </source>
</reference>
<dbReference type="CDD" id="cd06135">
    <property type="entry name" value="Orn"/>
    <property type="match status" value="1"/>
</dbReference>
<dbReference type="InterPro" id="IPR013520">
    <property type="entry name" value="Ribonucl_H"/>
</dbReference>
<evidence type="ECO:0000259" key="5">
    <source>
        <dbReference type="SMART" id="SM00479"/>
    </source>
</evidence>
<protein>
    <submittedName>
        <fullName evidence="6">Oligoribonuclease, mitochondrial (Trinotate prediction)</fullName>
    </submittedName>
</protein>
<dbReference type="InterPro" id="IPR036397">
    <property type="entry name" value="RNaseH_sf"/>
</dbReference>
<keyword evidence="3" id="KW-0378">Hydrolase</keyword>
<dbReference type="EMBL" id="GHBP01005549">
    <property type="protein sequence ID" value="NDJ93906.1"/>
    <property type="molecule type" value="Transcribed_RNA"/>
</dbReference>
<accession>A0A6G3MJ09</accession>
<dbReference type="NCBIfam" id="NF003765">
    <property type="entry name" value="PRK05359.1"/>
    <property type="match status" value="1"/>
</dbReference>
<dbReference type="SMART" id="SM00479">
    <property type="entry name" value="EXOIII"/>
    <property type="match status" value="1"/>
</dbReference>
<organism evidence="6">
    <name type="scientific">Henneguya salminicola</name>
    <name type="common">Myxosporean</name>
    <dbReference type="NCBI Taxonomy" id="69463"/>
    <lineage>
        <taxon>Eukaryota</taxon>
        <taxon>Metazoa</taxon>
        <taxon>Cnidaria</taxon>
        <taxon>Myxozoa</taxon>
        <taxon>Myxosporea</taxon>
        <taxon>Bivalvulida</taxon>
        <taxon>Platysporina</taxon>
        <taxon>Myxobolidae</taxon>
        <taxon>Henneguya</taxon>
    </lineage>
</organism>
<dbReference type="PANTHER" id="PTHR11046:SF0">
    <property type="entry name" value="OLIGORIBONUCLEASE, MITOCHONDRIAL"/>
    <property type="match status" value="1"/>
</dbReference>
<sequence>MEVAAIITDSQLNIIAQAPNLVIQHPKHVLDKMGEWCKTTHAHTGLTEQCLVSNTTVEKADEILYEFLKKHTVYKKSPLAGNTVHNDKKFMEKFMPRSYDFLHYRIIDVSSFHEIFLRWLPSIAASLPEKKGSHKALNDIKESINQLAYYKRAVFDKLKI</sequence>
<evidence type="ECO:0000256" key="4">
    <source>
        <dbReference type="ARBA" id="ARBA00022839"/>
    </source>
</evidence>
<dbReference type="Gene3D" id="3.30.420.10">
    <property type="entry name" value="Ribonuclease H-like superfamily/Ribonuclease H"/>
    <property type="match status" value="1"/>
</dbReference>
<feature type="domain" description="Exonuclease" evidence="5">
    <location>
        <begin position="1"/>
        <end position="156"/>
    </location>
</feature>
<keyword evidence="4" id="KW-0269">Exonuclease</keyword>
<dbReference type="InterPro" id="IPR012337">
    <property type="entry name" value="RNaseH-like_sf"/>
</dbReference>
<dbReference type="Pfam" id="PF00929">
    <property type="entry name" value="RNase_T"/>
    <property type="match status" value="1"/>
</dbReference>
<dbReference type="GO" id="GO:0000175">
    <property type="term" value="F:3'-5'-RNA exonuclease activity"/>
    <property type="evidence" value="ECO:0007669"/>
    <property type="project" value="InterPro"/>
</dbReference>
<evidence type="ECO:0000256" key="3">
    <source>
        <dbReference type="ARBA" id="ARBA00022801"/>
    </source>
</evidence>